<proteinExistence type="predicted"/>
<keyword evidence="3" id="KW-0677">Repeat</keyword>
<gene>
    <name evidence="8" type="ORF">AARE701A_LOCUS21910</name>
</gene>
<dbReference type="InterPro" id="IPR016024">
    <property type="entry name" value="ARM-type_fold"/>
</dbReference>
<dbReference type="InterPro" id="IPR033133">
    <property type="entry name" value="PUM-HD"/>
</dbReference>
<dbReference type="GO" id="GO:0005737">
    <property type="term" value="C:cytoplasm"/>
    <property type="evidence" value="ECO:0007669"/>
    <property type="project" value="UniProtKB-SubCell"/>
</dbReference>
<feature type="domain" description="PUM-HD" evidence="7">
    <location>
        <begin position="1"/>
        <end position="332"/>
    </location>
</feature>
<name>A0A8S2B1W1_ARAAE</name>
<keyword evidence="5" id="KW-0694">RNA-binding</keyword>
<dbReference type="AlphaFoldDB" id="A0A8S2B1W1"/>
<dbReference type="InterPro" id="IPR011989">
    <property type="entry name" value="ARM-like"/>
</dbReference>
<dbReference type="GO" id="GO:0006417">
    <property type="term" value="P:regulation of translation"/>
    <property type="evidence" value="ECO:0007669"/>
    <property type="project" value="UniProtKB-KW"/>
</dbReference>
<keyword evidence="4" id="KW-0810">Translation regulation</keyword>
<dbReference type="GO" id="GO:0003729">
    <property type="term" value="F:mRNA binding"/>
    <property type="evidence" value="ECO:0007669"/>
    <property type="project" value="TreeGrafter"/>
</dbReference>
<evidence type="ECO:0000313" key="9">
    <source>
        <dbReference type="Proteomes" id="UP000682877"/>
    </source>
</evidence>
<dbReference type="EMBL" id="LR999458">
    <property type="protein sequence ID" value="CAE6249216.1"/>
    <property type="molecule type" value="Genomic_DNA"/>
</dbReference>
<dbReference type="PANTHER" id="PTHR12537:SF137">
    <property type="entry name" value="PUMILIO HOMOLOG 16-RELATED"/>
    <property type="match status" value="1"/>
</dbReference>
<keyword evidence="2" id="KW-0963">Cytoplasm</keyword>
<evidence type="ECO:0000256" key="2">
    <source>
        <dbReference type="ARBA" id="ARBA00022490"/>
    </source>
</evidence>
<feature type="repeat" description="Pumilio" evidence="6">
    <location>
        <begin position="82"/>
        <end position="123"/>
    </location>
</feature>
<dbReference type="SUPFAM" id="SSF48371">
    <property type="entry name" value="ARM repeat"/>
    <property type="match status" value="1"/>
</dbReference>
<evidence type="ECO:0000256" key="3">
    <source>
        <dbReference type="ARBA" id="ARBA00022737"/>
    </source>
</evidence>
<evidence type="ECO:0000256" key="1">
    <source>
        <dbReference type="ARBA" id="ARBA00004496"/>
    </source>
</evidence>
<accession>A0A8S2B1W1</accession>
<comment type="subcellular location">
    <subcellularLocation>
        <location evidence="1">Cytoplasm</location>
    </subcellularLocation>
</comment>
<dbReference type="InterPro" id="IPR001313">
    <property type="entry name" value="Pumilio_RNA-bd_rpt"/>
</dbReference>
<organism evidence="8 9">
    <name type="scientific">Arabidopsis arenosa</name>
    <name type="common">Sand rock-cress</name>
    <name type="synonym">Cardaminopsis arenosa</name>
    <dbReference type="NCBI Taxonomy" id="38785"/>
    <lineage>
        <taxon>Eukaryota</taxon>
        <taxon>Viridiplantae</taxon>
        <taxon>Streptophyta</taxon>
        <taxon>Embryophyta</taxon>
        <taxon>Tracheophyta</taxon>
        <taxon>Spermatophyta</taxon>
        <taxon>Magnoliopsida</taxon>
        <taxon>eudicotyledons</taxon>
        <taxon>Gunneridae</taxon>
        <taxon>Pentapetalae</taxon>
        <taxon>rosids</taxon>
        <taxon>malvids</taxon>
        <taxon>Brassicales</taxon>
        <taxon>Brassicaceae</taxon>
        <taxon>Camelineae</taxon>
        <taxon>Arabidopsis</taxon>
    </lineage>
</organism>
<reference evidence="8" key="1">
    <citation type="submission" date="2021-01" db="EMBL/GenBank/DDBJ databases">
        <authorList>
            <person name="Bezrukov I."/>
        </authorList>
    </citation>
    <scope>NUCLEOTIDE SEQUENCE</scope>
</reference>
<evidence type="ECO:0000256" key="5">
    <source>
        <dbReference type="ARBA" id="ARBA00022884"/>
    </source>
</evidence>
<keyword evidence="9" id="KW-1185">Reference proteome</keyword>
<feature type="repeat" description="Pumilio" evidence="6">
    <location>
        <begin position="229"/>
        <end position="264"/>
    </location>
</feature>
<evidence type="ECO:0000259" key="7">
    <source>
        <dbReference type="PROSITE" id="PS50303"/>
    </source>
</evidence>
<dbReference type="Pfam" id="PF00806">
    <property type="entry name" value="PUF"/>
    <property type="match status" value="4"/>
</dbReference>
<feature type="repeat" description="Pumilio" evidence="6">
    <location>
        <begin position="192"/>
        <end position="228"/>
    </location>
</feature>
<dbReference type="PROSITE" id="PS50303">
    <property type="entry name" value="PUM_HD"/>
    <property type="match status" value="1"/>
</dbReference>
<dbReference type="SMART" id="SM00025">
    <property type="entry name" value="Pumilio"/>
    <property type="match status" value="5"/>
</dbReference>
<evidence type="ECO:0000256" key="6">
    <source>
        <dbReference type="PROSITE-ProRule" id="PRU00317"/>
    </source>
</evidence>
<dbReference type="Proteomes" id="UP000682877">
    <property type="component" value="Chromosome 8"/>
</dbReference>
<protein>
    <recommendedName>
        <fullName evidence="7">PUM-HD domain-containing protein</fullName>
    </recommendedName>
</protein>
<evidence type="ECO:0000256" key="4">
    <source>
        <dbReference type="ARBA" id="ARBA00022845"/>
    </source>
</evidence>
<dbReference type="PANTHER" id="PTHR12537">
    <property type="entry name" value="RNA BINDING PROTEIN PUMILIO-RELATED"/>
    <property type="match status" value="1"/>
</dbReference>
<dbReference type="Gene3D" id="1.25.10.10">
    <property type="entry name" value="Leucine-rich Repeat Variant"/>
    <property type="match status" value="1"/>
</dbReference>
<evidence type="ECO:0000313" key="8">
    <source>
        <dbReference type="EMBL" id="CAE6249216.1"/>
    </source>
</evidence>
<sequence length="337" mass="38917">MSTIFNALHELRFGPEREIMNEEPPAIPPPPSRGGDSLFHCGDPELDLHWLFNFMTSSEDVPRFKEVISVLDVRTLMWMASSLTSDCRYFMVIARNQYGSKSIQRLMGMSDDVDVFFFAAIMRLFLDVMTDKYASYVAIKGMRVFQQDKRELMYEHILRYALYLARDKHGYIALNEIITDLDDPYYRNQLLDIVANNALLLSNDAYGNFVVQHVLKLRDYRCTRNIADNLCGHCVELSFKKYGSYIVERLLEVGDSVMELVVMDLLACKREMLMKLARSEYGNFVVCNALELTEEILTADLFYDLVRKLKPYRHLLRRSPGSKIAAILDSMPTSQTS</sequence>
<dbReference type="PROSITE" id="PS50302">
    <property type="entry name" value="PUM"/>
    <property type="match status" value="3"/>
</dbReference>